<name>A0A918VIF0_9ACTN</name>
<dbReference type="InterPro" id="IPR046193">
    <property type="entry name" value="DUF6221"/>
</dbReference>
<comment type="caution">
    <text evidence="1">The sequence shown here is derived from an EMBL/GenBank/DDBJ whole genome shotgun (WGS) entry which is preliminary data.</text>
</comment>
<keyword evidence="2" id="KW-1185">Reference proteome</keyword>
<dbReference type="Proteomes" id="UP000623010">
    <property type="component" value="Unassembled WGS sequence"/>
</dbReference>
<dbReference type="Pfam" id="PF19730">
    <property type="entry name" value="DUF6221"/>
    <property type="match status" value="1"/>
</dbReference>
<organism evidence="1 2">
    <name type="scientific">Streptomyces echinoruber</name>
    <dbReference type="NCBI Taxonomy" id="68898"/>
    <lineage>
        <taxon>Bacteria</taxon>
        <taxon>Bacillati</taxon>
        <taxon>Actinomycetota</taxon>
        <taxon>Actinomycetes</taxon>
        <taxon>Kitasatosporales</taxon>
        <taxon>Streptomycetaceae</taxon>
        <taxon>Streptomyces</taxon>
    </lineage>
</organism>
<dbReference type="RefSeq" id="WP_229879887.1">
    <property type="nucleotide sequence ID" value="NZ_BMWH01000020.1"/>
</dbReference>
<dbReference type="EMBL" id="BMWH01000020">
    <property type="protein sequence ID" value="GHA01331.1"/>
    <property type="molecule type" value="Genomic_DNA"/>
</dbReference>
<accession>A0A918VIF0</accession>
<sequence length="148" mass="16850">MTSVDDLVRWLDEQLKEDERIARAAFWDEQSDVWTARPPQASYERYTVVDYLDDGVVAVTPENADADGVGQHVAELDPARVLREIDAKRQLLDEHQDVNDGSCGTCVDGQWGYPTHGGSSPQRYPCRTLRLLALPYADRTGYRQEWRP</sequence>
<gene>
    <name evidence="1" type="ORF">GCM10010389_45850</name>
</gene>
<dbReference type="AlphaFoldDB" id="A0A918VIF0"/>
<reference evidence="1" key="2">
    <citation type="submission" date="2020-09" db="EMBL/GenBank/DDBJ databases">
        <authorList>
            <person name="Sun Q."/>
            <person name="Ohkuma M."/>
        </authorList>
    </citation>
    <scope>NUCLEOTIDE SEQUENCE</scope>
    <source>
        <strain evidence="1">JCM 5016</strain>
    </source>
</reference>
<proteinExistence type="predicted"/>
<evidence type="ECO:0000313" key="2">
    <source>
        <dbReference type="Proteomes" id="UP000623010"/>
    </source>
</evidence>
<reference evidence="1" key="1">
    <citation type="journal article" date="2014" name="Int. J. Syst. Evol. Microbiol.">
        <title>Complete genome sequence of Corynebacterium casei LMG S-19264T (=DSM 44701T), isolated from a smear-ripened cheese.</title>
        <authorList>
            <consortium name="US DOE Joint Genome Institute (JGI-PGF)"/>
            <person name="Walter F."/>
            <person name="Albersmeier A."/>
            <person name="Kalinowski J."/>
            <person name="Ruckert C."/>
        </authorList>
    </citation>
    <scope>NUCLEOTIDE SEQUENCE</scope>
    <source>
        <strain evidence="1">JCM 5016</strain>
    </source>
</reference>
<protein>
    <submittedName>
        <fullName evidence="1">Uncharacterized protein</fullName>
    </submittedName>
</protein>
<evidence type="ECO:0000313" key="1">
    <source>
        <dbReference type="EMBL" id="GHA01331.1"/>
    </source>
</evidence>